<dbReference type="Pfam" id="PF04199">
    <property type="entry name" value="Cyclase"/>
    <property type="match status" value="1"/>
</dbReference>
<evidence type="ECO:0008006" key="5">
    <source>
        <dbReference type="Google" id="ProtNLM"/>
    </source>
</evidence>
<dbReference type="EMBL" id="QKKF02001335">
    <property type="protein sequence ID" value="RZF48664.1"/>
    <property type="molecule type" value="Genomic_DNA"/>
</dbReference>
<dbReference type="PANTHER" id="PTHR31118:SF12">
    <property type="entry name" value="CYCLASE-LIKE PROTEIN 2"/>
    <property type="match status" value="1"/>
</dbReference>
<accession>A0A482XSK9</accession>
<dbReference type="OrthoDB" id="7108654at2759"/>
<evidence type="ECO:0000313" key="4">
    <source>
        <dbReference type="Proteomes" id="UP000291343"/>
    </source>
</evidence>
<name>A0A482XSK9_LAOST</name>
<dbReference type="SMR" id="A0A482XSK9"/>
<feature type="signal peptide" evidence="2">
    <location>
        <begin position="1"/>
        <end position="19"/>
    </location>
</feature>
<feature type="chain" id="PRO_5019761710" description="Cyclase" evidence="2">
    <location>
        <begin position="20"/>
        <end position="309"/>
    </location>
</feature>
<dbReference type="GO" id="GO:0004061">
    <property type="term" value="F:arylformamidase activity"/>
    <property type="evidence" value="ECO:0007669"/>
    <property type="project" value="InterPro"/>
</dbReference>
<evidence type="ECO:0000313" key="3">
    <source>
        <dbReference type="EMBL" id="RZF48664.1"/>
    </source>
</evidence>
<dbReference type="AlphaFoldDB" id="A0A482XSK9"/>
<comment type="caution">
    <text evidence="3">The sequence shown here is derived from an EMBL/GenBank/DDBJ whole genome shotgun (WGS) entry which is preliminary data.</text>
</comment>
<gene>
    <name evidence="3" type="ORF">LSTR_LSTR010754</name>
</gene>
<dbReference type="InterPro" id="IPR037175">
    <property type="entry name" value="KFase_sf"/>
</dbReference>
<dbReference type="Proteomes" id="UP000291343">
    <property type="component" value="Unassembled WGS sequence"/>
</dbReference>
<dbReference type="PANTHER" id="PTHR31118">
    <property type="entry name" value="CYCLASE-LIKE PROTEIN 2"/>
    <property type="match status" value="1"/>
</dbReference>
<evidence type="ECO:0000256" key="2">
    <source>
        <dbReference type="SAM" id="SignalP"/>
    </source>
</evidence>
<proteinExistence type="inferred from homology"/>
<dbReference type="SUPFAM" id="SSF102198">
    <property type="entry name" value="Putative cyclase"/>
    <property type="match status" value="1"/>
</dbReference>
<reference evidence="3 4" key="1">
    <citation type="journal article" date="2017" name="Gigascience">
        <title>Genome sequence of the small brown planthopper, Laodelphax striatellus.</title>
        <authorList>
            <person name="Zhu J."/>
            <person name="Jiang F."/>
            <person name="Wang X."/>
            <person name="Yang P."/>
            <person name="Bao Y."/>
            <person name="Zhao W."/>
            <person name="Wang W."/>
            <person name="Lu H."/>
            <person name="Wang Q."/>
            <person name="Cui N."/>
            <person name="Li J."/>
            <person name="Chen X."/>
            <person name="Luo L."/>
            <person name="Yu J."/>
            <person name="Kang L."/>
            <person name="Cui F."/>
        </authorList>
    </citation>
    <scope>NUCLEOTIDE SEQUENCE [LARGE SCALE GENOMIC DNA]</scope>
    <source>
        <strain evidence="3">Lst14</strain>
    </source>
</reference>
<keyword evidence="2" id="KW-0732">Signal</keyword>
<dbReference type="STRING" id="195883.A0A482XSK9"/>
<sequence length="309" mass="34521">MFPHTLLLAVLLEVGFSLPRKIDIGHAFDENTIFWVGKSPFTVTNKNASGSSMPHTPFYASNDFSISEHAGTHLDSPFHFNKLGWNVADIPLQNLLVEGILVDVRSEVQDNAEFTLQSYHLEEWVQINGNITKATVMLINFGWASKWTNKTLYFGYSRYQCHFPIISKGAAEWIAKNGNIVGVGVDTASVDYGPNGDYKVHKVLSRANIYNLENVNLNNVDLPARGFNLIIMPMKLSEGVAAPCRIIAIIDEKISNITINTEDLEDVINVTTLIINAAPYLRTNHNCLIMWGLIAAFSQVICYNLLQYD</sequence>
<dbReference type="InterPro" id="IPR007325">
    <property type="entry name" value="KFase/CYL"/>
</dbReference>
<evidence type="ECO:0000256" key="1">
    <source>
        <dbReference type="ARBA" id="ARBA00007865"/>
    </source>
</evidence>
<comment type="similarity">
    <text evidence="1">Belongs to the Cyclase 1 superfamily.</text>
</comment>
<dbReference type="GO" id="GO:0019441">
    <property type="term" value="P:L-tryptophan catabolic process to kynurenine"/>
    <property type="evidence" value="ECO:0007669"/>
    <property type="project" value="InterPro"/>
</dbReference>
<keyword evidence="4" id="KW-1185">Reference proteome</keyword>
<organism evidence="3 4">
    <name type="scientific">Laodelphax striatellus</name>
    <name type="common">Small brown planthopper</name>
    <name type="synonym">Delphax striatella</name>
    <dbReference type="NCBI Taxonomy" id="195883"/>
    <lineage>
        <taxon>Eukaryota</taxon>
        <taxon>Metazoa</taxon>
        <taxon>Ecdysozoa</taxon>
        <taxon>Arthropoda</taxon>
        <taxon>Hexapoda</taxon>
        <taxon>Insecta</taxon>
        <taxon>Pterygota</taxon>
        <taxon>Neoptera</taxon>
        <taxon>Paraneoptera</taxon>
        <taxon>Hemiptera</taxon>
        <taxon>Auchenorrhyncha</taxon>
        <taxon>Fulgoroidea</taxon>
        <taxon>Delphacidae</taxon>
        <taxon>Criomorphinae</taxon>
        <taxon>Laodelphax</taxon>
    </lineage>
</organism>
<protein>
    <recommendedName>
        <fullName evidence="5">Cyclase</fullName>
    </recommendedName>
</protein>
<dbReference type="Gene3D" id="3.50.30.50">
    <property type="entry name" value="Putative cyclase"/>
    <property type="match status" value="1"/>
</dbReference>
<dbReference type="InParanoid" id="A0A482XSK9"/>